<dbReference type="AlphaFoldDB" id="C8PML1"/>
<gene>
    <name evidence="1" type="ORF">TREVI0001_0626</name>
</gene>
<reference evidence="1 2" key="1">
    <citation type="submission" date="2009-07" db="EMBL/GenBank/DDBJ databases">
        <authorList>
            <person name="Madupu R."/>
            <person name="Sebastian Y."/>
            <person name="Durkin A.S."/>
            <person name="Torralba M."/>
            <person name="Methe B."/>
            <person name="Sutton G.G."/>
            <person name="Strausberg R.L."/>
            <person name="Nelson K.E."/>
        </authorList>
    </citation>
    <scope>NUCLEOTIDE SEQUENCE [LARGE SCALE GENOMIC DNA]</scope>
    <source>
        <strain evidence="1 2">ATCC 35580</strain>
    </source>
</reference>
<dbReference type="Pfam" id="PF11848">
    <property type="entry name" value="DUF3368"/>
    <property type="match status" value="1"/>
</dbReference>
<dbReference type="PANTHER" id="PTHR39550:SF1">
    <property type="entry name" value="SLL0658 PROTEIN"/>
    <property type="match status" value="1"/>
</dbReference>
<protein>
    <submittedName>
        <fullName evidence="1">Toxin-antitoxin system, toxin component, PIN family</fullName>
    </submittedName>
</protein>
<name>C8PML1_9SPIR</name>
<dbReference type="PANTHER" id="PTHR39550">
    <property type="entry name" value="SLL0658 PROTEIN"/>
    <property type="match status" value="1"/>
</dbReference>
<dbReference type="EMBL" id="ACYH01000011">
    <property type="protein sequence ID" value="EEV21428.1"/>
    <property type="molecule type" value="Genomic_DNA"/>
</dbReference>
<accession>C8PML1</accession>
<dbReference type="STRING" id="596324.TREVI0001_0626"/>
<organism evidence="1 2">
    <name type="scientific">Treponema vincentii ATCC 35580</name>
    <dbReference type="NCBI Taxonomy" id="596324"/>
    <lineage>
        <taxon>Bacteria</taxon>
        <taxon>Pseudomonadati</taxon>
        <taxon>Spirochaetota</taxon>
        <taxon>Spirochaetia</taxon>
        <taxon>Spirochaetales</taxon>
        <taxon>Treponemataceae</taxon>
        <taxon>Treponema</taxon>
    </lineage>
</organism>
<proteinExistence type="predicted"/>
<comment type="caution">
    <text evidence="1">The sequence shown here is derived from an EMBL/GenBank/DDBJ whole genome shotgun (WGS) entry which is preliminary data.</text>
</comment>
<dbReference type="RefSeq" id="WP_006187764.1">
    <property type="nucleotide sequence ID" value="NZ_ACYH01000011.1"/>
</dbReference>
<dbReference type="Proteomes" id="UP000004509">
    <property type="component" value="Unassembled WGS sequence"/>
</dbReference>
<dbReference type="InterPro" id="IPR021799">
    <property type="entry name" value="PIN-like_prokaryotic"/>
</dbReference>
<evidence type="ECO:0000313" key="1">
    <source>
        <dbReference type="EMBL" id="EEV21428.1"/>
    </source>
</evidence>
<evidence type="ECO:0000313" key="2">
    <source>
        <dbReference type="Proteomes" id="UP000004509"/>
    </source>
</evidence>
<dbReference type="eggNOG" id="COG2405">
    <property type="taxonomic scope" value="Bacteria"/>
</dbReference>
<dbReference type="OrthoDB" id="9796404at2"/>
<sequence length="163" mass="18546">MIVISDTTPLISFLKIKRLDLLKTLFEIVQIPKSVFAELTENIKYRDEAEIIKNSMFIHVIDDIDENYVSLLRRSAGLDLGESEAIYLADNKKADLLLMDEARGREVAIRMGIKIMGTIGILGLAYEASLISKGEIKQAIDILRDSGRHISERLYEQLLYFIQ</sequence>